<dbReference type="EMBL" id="CAADFT010000035">
    <property type="protein sequence ID" value="VFK44440.1"/>
    <property type="molecule type" value="Genomic_DNA"/>
</dbReference>
<gene>
    <name evidence="2" type="ORF">BECKTC1821D_GA0114238_102223</name>
    <name evidence="1" type="ORF">BECKTC1821E_GA0114239_103518</name>
    <name evidence="3" type="ORF">BECKTC1821F_GA0114240_102124</name>
</gene>
<name>A0A450ZW26_9GAMM</name>
<evidence type="ECO:0000313" key="1">
    <source>
        <dbReference type="EMBL" id="VFK44440.1"/>
    </source>
</evidence>
<evidence type="ECO:0000313" key="3">
    <source>
        <dbReference type="EMBL" id="VFK58004.1"/>
    </source>
</evidence>
<dbReference type="AlphaFoldDB" id="A0A450ZW26"/>
<reference evidence="3" key="1">
    <citation type="submission" date="2019-02" db="EMBL/GenBank/DDBJ databases">
        <authorList>
            <person name="Gruber-Vodicka R. H."/>
            <person name="Seah K. B. B."/>
        </authorList>
    </citation>
    <scope>NUCLEOTIDE SEQUENCE</scope>
    <source>
        <strain evidence="2">BECK_BZ123</strain>
        <strain evidence="1">BECK_BZ125</strain>
        <strain evidence="3">BECK_BZ126</strain>
    </source>
</reference>
<organism evidence="3">
    <name type="scientific">Candidatus Kentrum sp. TC</name>
    <dbReference type="NCBI Taxonomy" id="2126339"/>
    <lineage>
        <taxon>Bacteria</taxon>
        <taxon>Pseudomonadati</taxon>
        <taxon>Pseudomonadota</taxon>
        <taxon>Gammaproteobacteria</taxon>
        <taxon>Candidatus Kentrum</taxon>
    </lineage>
</organism>
<dbReference type="EMBL" id="CAADFW010000021">
    <property type="protein sequence ID" value="VFK58004.1"/>
    <property type="molecule type" value="Genomic_DNA"/>
</dbReference>
<protein>
    <submittedName>
        <fullName evidence="3">Uncharacterized protein</fullName>
    </submittedName>
</protein>
<sequence length="155" mass="17345">MIFGRGERIRTSDHLNTVPGTIGAVAEAYRRLTAAASLSRKLLSDKTRAEYLRMLRTDPPSKLILAFGAMRPDDVLPRHVGEYLDLHPAPVAANRDIALLDPTEKIEDALFPSLASSQAMNATSLEGVIPLPLFGREESCGLYVVIYRFRRRRRR</sequence>
<accession>A0A450ZW26</accession>
<evidence type="ECO:0000313" key="2">
    <source>
        <dbReference type="EMBL" id="VFK44876.1"/>
    </source>
</evidence>
<dbReference type="EMBL" id="CAADFS010000022">
    <property type="protein sequence ID" value="VFK44876.1"/>
    <property type="molecule type" value="Genomic_DNA"/>
</dbReference>
<proteinExistence type="predicted"/>